<keyword evidence="17" id="KW-1185">Reference proteome</keyword>
<dbReference type="InterPro" id="IPR020894">
    <property type="entry name" value="Cadherin_CS"/>
</dbReference>
<feature type="domain" description="Cadherin" evidence="15">
    <location>
        <begin position="538"/>
        <end position="641"/>
    </location>
</feature>
<evidence type="ECO:0000256" key="9">
    <source>
        <dbReference type="ARBA" id="ARBA00023157"/>
    </source>
</evidence>
<dbReference type="InterPro" id="IPR000152">
    <property type="entry name" value="EGF-type_Asp/Asn_hydroxyl_site"/>
</dbReference>
<dbReference type="PROSITE" id="PS01187">
    <property type="entry name" value="EGF_CA"/>
    <property type="match status" value="1"/>
</dbReference>
<dbReference type="Proteomes" id="UP001164746">
    <property type="component" value="Chromosome 12"/>
</dbReference>
<dbReference type="PROSITE" id="PS00022">
    <property type="entry name" value="EGF_1"/>
    <property type="match status" value="1"/>
</dbReference>
<feature type="transmembrane region" description="Helical" evidence="13">
    <location>
        <begin position="892"/>
        <end position="916"/>
    </location>
</feature>
<evidence type="ECO:0000256" key="6">
    <source>
        <dbReference type="ARBA" id="ARBA00022837"/>
    </source>
</evidence>
<dbReference type="InterPro" id="IPR000742">
    <property type="entry name" value="EGF"/>
</dbReference>
<dbReference type="Gene3D" id="2.60.40.60">
    <property type="entry name" value="Cadherins"/>
    <property type="match status" value="6"/>
</dbReference>
<keyword evidence="7 13" id="KW-1133">Transmembrane helix</keyword>
<dbReference type="SMART" id="SM00112">
    <property type="entry name" value="CA"/>
    <property type="match status" value="5"/>
</dbReference>
<dbReference type="PROSITE" id="PS50268">
    <property type="entry name" value="CADHERIN_2"/>
    <property type="match status" value="6"/>
</dbReference>
<dbReference type="Pfam" id="PF00028">
    <property type="entry name" value="Cadherin"/>
    <property type="match status" value="4"/>
</dbReference>
<dbReference type="PANTHER" id="PTHR24027">
    <property type="entry name" value="CADHERIN-23"/>
    <property type="match status" value="1"/>
</dbReference>
<organism evidence="16 17">
    <name type="scientific">Mya arenaria</name>
    <name type="common">Soft-shell clam</name>
    <dbReference type="NCBI Taxonomy" id="6604"/>
    <lineage>
        <taxon>Eukaryota</taxon>
        <taxon>Metazoa</taxon>
        <taxon>Spiralia</taxon>
        <taxon>Lophotrochozoa</taxon>
        <taxon>Mollusca</taxon>
        <taxon>Bivalvia</taxon>
        <taxon>Autobranchia</taxon>
        <taxon>Heteroconchia</taxon>
        <taxon>Euheterodonta</taxon>
        <taxon>Imparidentia</taxon>
        <taxon>Neoheterodontei</taxon>
        <taxon>Myida</taxon>
        <taxon>Myoidea</taxon>
        <taxon>Myidae</taxon>
        <taxon>Mya</taxon>
    </lineage>
</organism>
<evidence type="ECO:0000313" key="17">
    <source>
        <dbReference type="Proteomes" id="UP001164746"/>
    </source>
</evidence>
<dbReference type="InterPro" id="IPR039808">
    <property type="entry name" value="Cadherin"/>
</dbReference>
<evidence type="ECO:0000259" key="15">
    <source>
        <dbReference type="PROSITE" id="PS50268"/>
    </source>
</evidence>
<dbReference type="InterPro" id="IPR018097">
    <property type="entry name" value="EGF_Ca-bd_CS"/>
</dbReference>
<dbReference type="PRINTS" id="PR00205">
    <property type="entry name" value="CADHERIN"/>
</dbReference>
<dbReference type="CDD" id="cd11304">
    <property type="entry name" value="Cadherin_repeat"/>
    <property type="match status" value="5"/>
</dbReference>
<evidence type="ECO:0000256" key="10">
    <source>
        <dbReference type="PROSITE-ProRule" id="PRU00043"/>
    </source>
</evidence>
<reference evidence="16" key="1">
    <citation type="submission" date="2022-11" db="EMBL/GenBank/DDBJ databases">
        <title>Centuries of genome instability and evolution in soft-shell clam transmissible cancer (bioRxiv).</title>
        <authorList>
            <person name="Hart S.F.M."/>
            <person name="Yonemitsu M.A."/>
            <person name="Giersch R.M."/>
            <person name="Beal B.F."/>
            <person name="Arriagada G."/>
            <person name="Davis B.W."/>
            <person name="Ostrander E.A."/>
            <person name="Goff S.P."/>
            <person name="Metzger M.J."/>
        </authorList>
    </citation>
    <scope>NUCLEOTIDE SEQUENCE</scope>
    <source>
        <strain evidence="16">MELC-2E11</strain>
        <tissue evidence="16">Siphon/mantle</tissue>
    </source>
</reference>
<dbReference type="InterPro" id="IPR001881">
    <property type="entry name" value="EGF-like_Ca-bd_dom"/>
</dbReference>
<feature type="domain" description="EGF-like" evidence="14">
    <location>
        <begin position="633"/>
        <end position="669"/>
    </location>
</feature>
<dbReference type="SUPFAM" id="SSF57196">
    <property type="entry name" value="EGF/Laminin"/>
    <property type="match status" value="2"/>
</dbReference>
<evidence type="ECO:0000256" key="2">
    <source>
        <dbReference type="ARBA" id="ARBA00022536"/>
    </source>
</evidence>
<feature type="domain" description="Cadherin" evidence="15">
    <location>
        <begin position="438"/>
        <end position="537"/>
    </location>
</feature>
<evidence type="ECO:0000256" key="11">
    <source>
        <dbReference type="PROSITE-ProRule" id="PRU00076"/>
    </source>
</evidence>
<keyword evidence="5" id="KW-0677">Repeat</keyword>
<proteinExistence type="predicted"/>
<dbReference type="Pfam" id="PF07645">
    <property type="entry name" value="EGF_CA"/>
    <property type="match status" value="1"/>
</dbReference>
<keyword evidence="6 10" id="KW-0106">Calcium</keyword>
<evidence type="ECO:0000259" key="14">
    <source>
        <dbReference type="PROSITE" id="PS50026"/>
    </source>
</evidence>
<evidence type="ECO:0000313" key="16">
    <source>
        <dbReference type="EMBL" id="WAR22327.1"/>
    </source>
</evidence>
<name>A0ABY7FJJ9_MYAAR</name>
<dbReference type="SMART" id="SM00179">
    <property type="entry name" value="EGF_CA"/>
    <property type="match status" value="2"/>
</dbReference>
<dbReference type="CDD" id="cd00054">
    <property type="entry name" value="EGF_CA"/>
    <property type="match status" value="2"/>
</dbReference>
<keyword evidence="9 11" id="KW-1015">Disulfide bond</keyword>
<feature type="domain" description="Cadherin" evidence="15">
    <location>
        <begin position="164"/>
        <end position="334"/>
    </location>
</feature>
<protein>
    <submittedName>
        <fullName evidence="16">FAT1-like protein</fullName>
    </submittedName>
</protein>
<gene>
    <name evidence="16" type="ORF">MAR_016301</name>
</gene>
<dbReference type="Gene3D" id="2.10.25.10">
    <property type="entry name" value="Laminin"/>
    <property type="match status" value="2"/>
</dbReference>
<dbReference type="InterPro" id="IPR015919">
    <property type="entry name" value="Cadherin-like_sf"/>
</dbReference>
<sequence length="1015" mass="109438">MNKFTTENDTIIVVSDLDVDVETPGTSYVLVIELSHPNSPQTVSTTITISVEDDNDNAPEFGSHNYTFNISEKSTASPVIGTISATDKDSTSQNNMIANYTVIGAAEFKISSEGELSVSSGTTFDYTTTPNYTFIVMATDGGLDDMEMSTNVSVTVNIETEPEFQTPTQVKIMEDIDSGVNVSRLMATDEDKNDTVLTLSITDKDRTSAFNNISTSIPDTADVPFKMVNFDVVVKSGESLNYTEKTNYTFNVVATSGSGTSRNSATAAISVTVESVEDGVLKTSTSVNSSTFDADPPVGTDSLKLSFNVTDGKYSDELTFDVEIQDVNDNSPEFSEPSYNITVYEKASTGDTVLTLSITDKDRTSAFNNIFNDIPDTDVPFKMVNFDVEVKSGESLNYTEKTNYTFDVVATSGSGTSRNSATATVSVAIESGPRFSKLYVNTTVDISENVTVGTSVFMVEARDPDNLPSPNLNYTVVEHSSDVFTFDGNTLTIGETLDADTVQSHTVVFSVSDGKYTTNSSTLTINVVDVNDNSPEFQNDTYSKLINENHLIDTEILTVMAADNDATAPFNTIGYSITAGDDQEVFAISALTGEITLHDKPLLSTYTLIVTATDGGQPPNSANVTVTVTVSDDIDECDGKVCGNGGDCVDGIAMHTCNCSHGWQGENCTDACGGNKYGRNCEHTCSCNSSRLLDPEAIQTCSISTGHCHCVSNWMGMDCSVDVDECTSSASLCDSTKQEVCENSIGNYSCVCERGYSRTVDTAVCTKDTPSTLETNSNQYVVNISVEISPTASQGCTVNQLKIPSIYEEVAMKAKQMLSRGAPTGKQINIRDIRCGSYIIDAQIAINNNNAEKASLSVELQKLGEGRDVTFGDETLQLDEITIDERNYNLPLILGLGLGVPLPLLCVVTVLAVVVYSRSRKGDSRHSGAKQGNLPWQESFPVSNFTGIPRAPSSRMDSRNESSVGPRKLPRYEIGQQEEISYNPLGSYGNAGFSKTMPASMDSYDMKPLHMKPFH</sequence>
<keyword evidence="8 13" id="KW-0472">Membrane</keyword>
<feature type="domain" description="Cadherin" evidence="15">
    <location>
        <begin position="62"/>
        <end position="164"/>
    </location>
</feature>
<accession>A0ABY7FJJ9</accession>
<dbReference type="InterPro" id="IPR002126">
    <property type="entry name" value="Cadherin-like_dom"/>
</dbReference>
<keyword evidence="3 13" id="KW-0812">Transmembrane</keyword>
<dbReference type="PROSITE" id="PS50026">
    <property type="entry name" value="EGF_3"/>
    <property type="match status" value="1"/>
</dbReference>
<dbReference type="SMART" id="SM00181">
    <property type="entry name" value="EGF"/>
    <property type="match status" value="3"/>
</dbReference>
<evidence type="ECO:0000256" key="8">
    <source>
        <dbReference type="ARBA" id="ARBA00023136"/>
    </source>
</evidence>
<keyword evidence="4" id="KW-0732">Signal</keyword>
<keyword evidence="2 11" id="KW-0245">EGF-like domain</keyword>
<evidence type="ECO:0000256" key="7">
    <source>
        <dbReference type="ARBA" id="ARBA00022989"/>
    </source>
</evidence>
<feature type="domain" description="Cadherin" evidence="15">
    <location>
        <begin position="4"/>
        <end position="61"/>
    </location>
</feature>
<dbReference type="InterPro" id="IPR049883">
    <property type="entry name" value="NOTCH1_EGF-like"/>
</dbReference>
<evidence type="ECO:0000256" key="1">
    <source>
        <dbReference type="ARBA" id="ARBA00004167"/>
    </source>
</evidence>
<evidence type="ECO:0000256" key="12">
    <source>
        <dbReference type="SAM" id="MobiDB-lite"/>
    </source>
</evidence>
<evidence type="ECO:0000256" key="5">
    <source>
        <dbReference type="ARBA" id="ARBA00022737"/>
    </source>
</evidence>
<evidence type="ECO:0000256" key="3">
    <source>
        <dbReference type="ARBA" id="ARBA00022692"/>
    </source>
</evidence>
<comment type="subcellular location">
    <subcellularLocation>
        <location evidence="1">Membrane</location>
        <topology evidence="1">Single-pass membrane protein</topology>
    </subcellularLocation>
</comment>
<feature type="region of interest" description="Disordered" evidence="12">
    <location>
        <begin position="922"/>
        <end position="941"/>
    </location>
</feature>
<comment type="caution">
    <text evidence="11">Lacks conserved residue(s) required for the propagation of feature annotation.</text>
</comment>
<feature type="region of interest" description="Disordered" evidence="12">
    <location>
        <begin position="947"/>
        <end position="970"/>
    </location>
</feature>
<dbReference type="PANTHER" id="PTHR24027:SF422">
    <property type="entry name" value="CADHERIN DOMAIN-CONTAINING PROTEIN"/>
    <property type="match status" value="1"/>
</dbReference>
<evidence type="ECO:0000256" key="4">
    <source>
        <dbReference type="ARBA" id="ARBA00022729"/>
    </source>
</evidence>
<dbReference type="SUPFAM" id="SSF49313">
    <property type="entry name" value="Cadherin-like"/>
    <property type="match status" value="5"/>
</dbReference>
<dbReference type="PROSITE" id="PS00010">
    <property type="entry name" value="ASX_HYDROXYL"/>
    <property type="match status" value="1"/>
</dbReference>
<feature type="disulfide bond" evidence="11">
    <location>
        <begin position="659"/>
        <end position="668"/>
    </location>
</feature>
<dbReference type="EMBL" id="CP111023">
    <property type="protein sequence ID" value="WAR22327.1"/>
    <property type="molecule type" value="Genomic_DNA"/>
</dbReference>
<dbReference type="PROSITE" id="PS01186">
    <property type="entry name" value="EGF_2"/>
    <property type="match status" value="1"/>
</dbReference>
<dbReference type="PROSITE" id="PS00232">
    <property type="entry name" value="CADHERIN_1"/>
    <property type="match status" value="3"/>
</dbReference>
<feature type="domain" description="Cadherin" evidence="15">
    <location>
        <begin position="335"/>
        <end position="435"/>
    </location>
</feature>
<evidence type="ECO:0000256" key="13">
    <source>
        <dbReference type="SAM" id="Phobius"/>
    </source>
</evidence>